<gene>
    <name evidence="9" type="ORF">CYMTET_43005</name>
</gene>
<dbReference type="EMBL" id="LGRX02028911">
    <property type="protein sequence ID" value="KAK3247500.1"/>
    <property type="molecule type" value="Genomic_DNA"/>
</dbReference>
<name>A0AAE0C4X6_9CHLO</name>
<dbReference type="InterPro" id="IPR006029">
    <property type="entry name" value="Neurotrans-gated_channel_TM"/>
</dbReference>
<dbReference type="AlphaFoldDB" id="A0AAE0C4X6"/>
<dbReference type="SUPFAM" id="SSF63712">
    <property type="entry name" value="Nicotinic receptor ligand binding domain-like"/>
    <property type="match status" value="1"/>
</dbReference>
<dbReference type="InterPro" id="IPR036719">
    <property type="entry name" value="Neuro-gated_channel_TM_sf"/>
</dbReference>
<dbReference type="PANTHER" id="PTHR18945">
    <property type="entry name" value="NEUROTRANSMITTER GATED ION CHANNEL"/>
    <property type="match status" value="1"/>
</dbReference>
<dbReference type="GO" id="GO:0005230">
    <property type="term" value="F:extracellular ligand-gated monoatomic ion channel activity"/>
    <property type="evidence" value="ECO:0007669"/>
    <property type="project" value="InterPro"/>
</dbReference>
<dbReference type="InterPro" id="IPR036734">
    <property type="entry name" value="Neur_chan_lig-bd_sf"/>
</dbReference>
<feature type="chain" id="PRO_5041897862" evidence="6">
    <location>
        <begin position="28"/>
        <end position="568"/>
    </location>
</feature>
<feature type="domain" description="Neurotransmitter-gated ion-channel ligand-binding" evidence="7">
    <location>
        <begin position="72"/>
        <end position="232"/>
    </location>
</feature>
<feature type="transmembrane region" description="Helical" evidence="5">
    <location>
        <begin position="368"/>
        <end position="387"/>
    </location>
</feature>
<feature type="transmembrane region" description="Helical" evidence="5">
    <location>
        <begin position="301"/>
        <end position="324"/>
    </location>
</feature>
<keyword evidence="2 5" id="KW-0812">Transmembrane</keyword>
<dbReference type="Gene3D" id="2.70.170.10">
    <property type="entry name" value="Neurotransmitter-gated ion-channel ligand-binding domain"/>
    <property type="match status" value="1"/>
</dbReference>
<evidence type="ECO:0000256" key="6">
    <source>
        <dbReference type="SAM" id="SignalP"/>
    </source>
</evidence>
<dbReference type="PROSITE" id="PS00236">
    <property type="entry name" value="NEUROTR_ION_CHANNEL"/>
    <property type="match status" value="1"/>
</dbReference>
<dbReference type="Proteomes" id="UP001190700">
    <property type="component" value="Unassembled WGS sequence"/>
</dbReference>
<sequence>MERARLGACELALALTFIAQCVSLASSQDSQPCKHPVSESEERDCTFSSERYVSVLLTDLFGTTDQKNNGTAPYDKTTRPVLDQSQVLNVSVTILVSKIVELDGAREEMQSNVRFAVTWTDEFLRWDPDKYGGVQQVSLSGEKPYFAPPTTFWNSVDPYETMWGSGDWIGTISSDGGVLESRSATVTTSCDQNVEHFPFDAQTCYIEVMSYNYPTDQLMYLAHTNTDASSLKSSSWNITYLGAEATFICWNSMGSVKTTSLQDSKSQLRAATQSTLGDAYFEYCLSGFQIKLEVKRYYESYLHMSCIPVAITVAITFVTFMLPVGGGERTGLIITSLLTVVAIMFITAEKVPETDDMTVLDKFYKAMILINLCVMIECATVSLLDTYSIHVDIRRLNLHPLFPEVWKSTWQSIRSRNHISDQHENGVTTIEENSSINADTEVPSFKGLKRIKALAKAEDQRKLYNLLLDLKMPECFDSLVAQDLDDIKILEHFTPLILLEKCEGFTLGKAHVLLEAVKYNVKVDNIVPLGDVVDRMCLTIFPVIWIACLQGVLGDYIDIHRILFGLLW</sequence>
<dbReference type="InterPro" id="IPR038050">
    <property type="entry name" value="Neuro_actylchol_rec"/>
</dbReference>
<evidence type="ECO:0000256" key="5">
    <source>
        <dbReference type="SAM" id="Phobius"/>
    </source>
</evidence>
<evidence type="ECO:0000259" key="7">
    <source>
        <dbReference type="Pfam" id="PF02931"/>
    </source>
</evidence>
<comment type="caution">
    <text evidence="9">The sequence shown here is derived from an EMBL/GenBank/DDBJ whole genome shotgun (WGS) entry which is preliminary data.</text>
</comment>
<dbReference type="SUPFAM" id="SSF90112">
    <property type="entry name" value="Neurotransmitter-gated ion-channel transmembrane pore"/>
    <property type="match status" value="1"/>
</dbReference>
<accession>A0AAE0C4X6</accession>
<dbReference type="GO" id="GO:0016020">
    <property type="term" value="C:membrane"/>
    <property type="evidence" value="ECO:0007669"/>
    <property type="project" value="UniProtKB-SubCell"/>
</dbReference>
<evidence type="ECO:0000256" key="2">
    <source>
        <dbReference type="ARBA" id="ARBA00022692"/>
    </source>
</evidence>
<keyword evidence="4 5" id="KW-0472">Membrane</keyword>
<organism evidence="9 10">
    <name type="scientific">Cymbomonas tetramitiformis</name>
    <dbReference type="NCBI Taxonomy" id="36881"/>
    <lineage>
        <taxon>Eukaryota</taxon>
        <taxon>Viridiplantae</taxon>
        <taxon>Chlorophyta</taxon>
        <taxon>Pyramimonadophyceae</taxon>
        <taxon>Pyramimonadales</taxon>
        <taxon>Pyramimonadaceae</taxon>
        <taxon>Cymbomonas</taxon>
    </lineage>
</organism>
<dbReference type="InterPro" id="IPR006202">
    <property type="entry name" value="Neur_chan_lig-bd"/>
</dbReference>
<feature type="domain" description="Neurotransmitter-gated ion-channel transmembrane" evidence="8">
    <location>
        <begin position="307"/>
        <end position="547"/>
    </location>
</feature>
<evidence type="ECO:0000256" key="4">
    <source>
        <dbReference type="ARBA" id="ARBA00023136"/>
    </source>
</evidence>
<evidence type="ECO:0000256" key="3">
    <source>
        <dbReference type="ARBA" id="ARBA00022989"/>
    </source>
</evidence>
<dbReference type="InterPro" id="IPR018000">
    <property type="entry name" value="Neurotransmitter_ion_chnl_CS"/>
</dbReference>
<dbReference type="Gene3D" id="1.20.58.390">
    <property type="entry name" value="Neurotransmitter-gated ion-channel transmembrane domain"/>
    <property type="match status" value="1"/>
</dbReference>
<reference evidence="9 10" key="1">
    <citation type="journal article" date="2015" name="Genome Biol. Evol.">
        <title>Comparative Genomics of a Bacterivorous Green Alga Reveals Evolutionary Causalities and Consequences of Phago-Mixotrophic Mode of Nutrition.</title>
        <authorList>
            <person name="Burns J.A."/>
            <person name="Paasch A."/>
            <person name="Narechania A."/>
            <person name="Kim E."/>
        </authorList>
    </citation>
    <scope>NUCLEOTIDE SEQUENCE [LARGE SCALE GENOMIC DNA]</scope>
    <source>
        <strain evidence="9 10">PLY_AMNH</strain>
    </source>
</reference>
<keyword evidence="10" id="KW-1185">Reference proteome</keyword>
<feature type="signal peptide" evidence="6">
    <location>
        <begin position="1"/>
        <end position="27"/>
    </location>
</feature>
<dbReference type="InterPro" id="IPR006201">
    <property type="entry name" value="Neur_channel"/>
</dbReference>
<dbReference type="Pfam" id="PF02932">
    <property type="entry name" value="Neur_chan_memb"/>
    <property type="match status" value="1"/>
</dbReference>
<evidence type="ECO:0000256" key="1">
    <source>
        <dbReference type="ARBA" id="ARBA00004141"/>
    </source>
</evidence>
<keyword evidence="6" id="KW-0732">Signal</keyword>
<protein>
    <submittedName>
        <fullName evidence="9">Uncharacterized protein</fullName>
    </submittedName>
</protein>
<evidence type="ECO:0000259" key="8">
    <source>
        <dbReference type="Pfam" id="PF02932"/>
    </source>
</evidence>
<keyword evidence="3 5" id="KW-1133">Transmembrane helix</keyword>
<evidence type="ECO:0000313" key="10">
    <source>
        <dbReference type="Proteomes" id="UP001190700"/>
    </source>
</evidence>
<dbReference type="GO" id="GO:0004888">
    <property type="term" value="F:transmembrane signaling receptor activity"/>
    <property type="evidence" value="ECO:0007669"/>
    <property type="project" value="InterPro"/>
</dbReference>
<evidence type="ECO:0000313" key="9">
    <source>
        <dbReference type="EMBL" id="KAK3247500.1"/>
    </source>
</evidence>
<feature type="transmembrane region" description="Helical" evidence="5">
    <location>
        <begin position="331"/>
        <end position="348"/>
    </location>
</feature>
<proteinExistence type="predicted"/>
<dbReference type="Pfam" id="PF02931">
    <property type="entry name" value="Neur_chan_LBD"/>
    <property type="match status" value="1"/>
</dbReference>
<comment type="subcellular location">
    <subcellularLocation>
        <location evidence="1">Membrane</location>
        <topology evidence="1">Multi-pass membrane protein</topology>
    </subcellularLocation>
</comment>
<dbReference type="CDD" id="cd18989">
    <property type="entry name" value="LGIC_ECD_cation"/>
    <property type="match status" value="1"/>
</dbReference>